<evidence type="ECO:0000256" key="5">
    <source>
        <dbReference type="ARBA" id="ARBA00023180"/>
    </source>
</evidence>
<feature type="chain" id="PRO_5043437510" description="Lysosomal Pro-X carboxypeptidase" evidence="6">
    <location>
        <begin position="17"/>
        <end position="484"/>
    </location>
</feature>
<keyword evidence="4" id="KW-0378">Hydrolase</keyword>
<comment type="caution">
    <text evidence="7">The sequence shown here is derived from an EMBL/GenBank/DDBJ whole genome shotgun (WGS) entry which is preliminary data.</text>
</comment>
<keyword evidence="8" id="KW-1185">Reference proteome</keyword>
<name>A0AAU9IW34_9CILI</name>
<dbReference type="PANTHER" id="PTHR11010">
    <property type="entry name" value="PROTEASE S28 PRO-X CARBOXYPEPTIDASE-RELATED"/>
    <property type="match status" value="1"/>
</dbReference>
<proteinExistence type="inferred from homology"/>
<reference evidence="7" key="1">
    <citation type="submission" date="2021-09" db="EMBL/GenBank/DDBJ databases">
        <authorList>
            <consortium name="AG Swart"/>
            <person name="Singh M."/>
            <person name="Singh A."/>
            <person name="Seah K."/>
            <person name="Emmerich C."/>
        </authorList>
    </citation>
    <scope>NUCLEOTIDE SEQUENCE</scope>
    <source>
        <strain evidence="7">ATCC30299</strain>
    </source>
</reference>
<dbReference type="GO" id="GO:0070008">
    <property type="term" value="F:serine-type exopeptidase activity"/>
    <property type="evidence" value="ECO:0007669"/>
    <property type="project" value="InterPro"/>
</dbReference>
<dbReference type="Gene3D" id="1.20.120.980">
    <property type="entry name" value="Serine carboxypeptidase S28, SKS domain"/>
    <property type="match status" value="1"/>
</dbReference>
<gene>
    <name evidence="7" type="ORF">BSTOLATCC_MIC18957</name>
</gene>
<dbReference type="Pfam" id="PF05577">
    <property type="entry name" value="Peptidase_S28"/>
    <property type="match status" value="1"/>
</dbReference>
<evidence type="ECO:0008006" key="9">
    <source>
        <dbReference type="Google" id="ProtNLM"/>
    </source>
</evidence>
<dbReference type="InterPro" id="IPR008758">
    <property type="entry name" value="Peptidase_S28"/>
</dbReference>
<keyword evidence="5" id="KW-0325">Glycoprotein</keyword>
<protein>
    <recommendedName>
        <fullName evidence="9">Lysosomal Pro-X carboxypeptidase</fullName>
    </recommendedName>
</protein>
<dbReference type="GO" id="GO:0006508">
    <property type="term" value="P:proteolysis"/>
    <property type="evidence" value="ECO:0007669"/>
    <property type="project" value="UniProtKB-KW"/>
</dbReference>
<accession>A0AAU9IW34</accession>
<keyword evidence="3 6" id="KW-0732">Signal</keyword>
<organism evidence="7 8">
    <name type="scientific">Blepharisma stoltei</name>
    <dbReference type="NCBI Taxonomy" id="1481888"/>
    <lineage>
        <taxon>Eukaryota</taxon>
        <taxon>Sar</taxon>
        <taxon>Alveolata</taxon>
        <taxon>Ciliophora</taxon>
        <taxon>Postciliodesmatophora</taxon>
        <taxon>Heterotrichea</taxon>
        <taxon>Heterotrichida</taxon>
        <taxon>Blepharismidae</taxon>
        <taxon>Blepharisma</taxon>
    </lineage>
</organism>
<evidence type="ECO:0000256" key="3">
    <source>
        <dbReference type="ARBA" id="ARBA00022729"/>
    </source>
</evidence>
<dbReference type="SUPFAM" id="SSF53474">
    <property type="entry name" value="alpha/beta-Hydrolases"/>
    <property type="match status" value="2"/>
</dbReference>
<dbReference type="AlphaFoldDB" id="A0AAU9IW34"/>
<comment type="similarity">
    <text evidence="1">Belongs to the peptidase S28 family.</text>
</comment>
<dbReference type="GO" id="GO:0008239">
    <property type="term" value="F:dipeptidyl-peptidase activity"/>
    <property type="evidence" value="ECO:0007669"/>
    <property type="project" value="TreeGrafter"/>
</dbReference>
<evidence type="ECO:0000256" key="6">
    <source>
        <dbReference type="SAM" id="SignalP"/>
    </source>
</evidence>
<evidence type="ECO:0000256" key="4">
    <source>
        <dbReference type="ARBA" id="ARBA00022801"/>
    </source>
</evidence>
<feature type="signal peptide" evidence="6">
    <location>
        <begin position="1"/>
        <end position="16"/>
    </location>
</feature>
<evidence type="ECO:0000256" key="2">
    <source>
        <dbReference type="ARBA" id="ARBA00022670"/>
    </source>
</evidence>
<evidence type="ECO:0000313" key="7">
    <source>
        <dbReference type="EMBL" id="CAG9317715.1"/>
    </source>
</evidence>
<evidence type="ECO:0000313" key="8">
    <source>
        <dbReference type="Proteomes" id="UP001162131"/>
    </source>
</evidence>
<keyword evidence="2" id="KW-0645">Protease</keyword>
<dbReference type="EMBL" id="CAJZBQ010000018">
    <property type="protein sequence ID" value="CAG9317715.1"/>
    <property type="molecule type" value="Genomic_DNA"/>
</dbReference>
<evidence type="ECO:0000256" key="1">
    <source>
        <dbReference type="ARBA" id="ARBA00011079"/>
    </source>
</evidence>
<dbReference type="Gene3D" id="3.40.50.1820">
    <property type="entry name" value="alpha/beta hydrolase"/>
    <property type="match status" value="1"/>
</dbReference>
<dbReference type="InterPro" id="IPR042269">
    <property type="entry name" value="Ser_carbopepase_S28_SKS"/>
</dbReference>
<dbReference type="InterPro" id="IPR029058">
    <property type="entry name" value="AB_hydrolase_fold"/>
</dbReference>
<dbReference type="PANTHER" id="PTHR11010:SF38">
    <property type="entry name" value="LYSOSOMAL PRO-X CARBOXYPEPTIDASE"/>
    <property type="match status" value="1"/>
</dbReference>
<sequence>MKWVFLVALSITLCSAMPRFPRIQYKMPEQLPPNYVQSWFTSFVDHFGSGIETFQMRYFSKNTYWTNNTQAPGPIFFYCGNEGAIEMFIENSGWIDQLASQMGAAVVYAEHRYFGQSMPFGNRSFTSPQNLKYLSPHQALGDYAYLLQNLKIMYYDAPVIAWGGSYGGMLAAWFRMKYPNLVVGAIASSAPIFHFMGSVNPEEFNEIVTNDYAMVDTNCVPYIKTAHDILGVWTRNSTLWWQLQEIFNTCTEVITYSTASNIINWIDNALTYMAMTDYPYETNFLEPMPANPVNVACSKFNNLADDATDAEILAAIRDAVNVYYNSTGNNTCNLVDQQYDNGLGDNGWDYLSCSTLVMPIGSDGVHDMFLPQPFSISAIDSYCLQTWGVAPVTDYAKIFYGSSTNPLGPLRYASNILFPNGSLDPWQSGGVLESIHANSVIGFIMQGAAHHLDLRTPNPSDPEDVVTARNTEKQLIKYWLATAK</sequence>
<dbReference type="Proteomes" id="UP001162131">
    <property type="component" value="Unassembled WGS sequence"/>
</dbReference>